<dbReference type="STRING" id="694429.Pyrfu_0063"/>
<reference evidence="1 2" key="1">
    <citation type="journal article" date="2011" name="Stand. Genomic Sci.">
        <title>Complete genome sequence of the hyperthermophilic chemolithoautotroph Pyrolobus fumarii type strain (1A).</title>
        <authorList>
            <person name="Anderson I."/>
            <person name="Goker M."/>
            <person name="Nolan M."/>
            <person name="Lucas S."/>
            <person name="Hammon N."/>
            <person name="Deshpande S."/>
            <person name="Cheng J.F."/>
            <person name="Tapia R."/>
            <person name="Han C."/>
            <person name="Goodwin L."/>
            <person name="Pitluck S."/>
            <person name="Huntemann M."/>
            <person name="Liolios K."/>
            <person name="Ivanova N."/>
            <person name="Pagani I."/>
            <person name="Mavromatis K."/>
            <person name="Ovchinikova G."/>
            <person name="Pati A."/>
            <person name="Chen A."/>
            <person name="Palaniappan K."/>
            <person name="Land M."/>
            <person name="Hauser L."/>
            <person name="Brambilla E.M."/>
            <person name="Huber H."/>
            <person name="Yasawong M."/>
            <person name="Rohde M."/>
            <person name="Spring S."/>
            <person name="Abt B."/>
            <person name="Sikorski J."/>
            <person name="Wirth R."/>
            <person name="Detter J.C."/>
            <person name="Woyke T."/>
            <person name="Bristow J."/>
            <person name="Eisen J.A."/>
            <person name="Markowitz V."/>
            <person name="Hugenholtz P."/>
            <person name="Kyrpides N.C."/>
            <person name="Klenk H.P."/>
            <person name="Lapidus A."/>
        </authorList>
    </citation>
    <scope>NUCLEOTIDE SEQUENCE [LARGE SCALE GENOMIC DNA]</scope>
    <source>
        <strain evidence="2">DSM 11204 / 1A</strain>
    </source>
</reference>
<dbReference type="KEGG" id="pfm:Pyrfu_0063"/>
<dbReference type="GeneID" id="11139689"/>
<dbReference type="HOGENOM" id="CLU_835808_0_0_2"/>
<dbReference type="Proteomes" id="UP000001037">
    <property type="component" value="Chromosome"/>
</dbReference>
<evidence type="ECO:0000313" key="2">
    <source>
        <dbReference type="Proteomes" id="UP000001037"/>
    </source>
</evidence>
<dbReference type="EMBL" id="CP002838">
    <property type="protein sequence ID" value="AEM37935.1"/>
    <property type="molecule type" value="Genomic_DNA"/>
</dbReference>
<dbReference type="InParanoid" id="G0EE19"/>
<dbReference type="Gene3D" id="1.20.120.330">
    <property type="entry name" value="Nucleotidyltransferases domain 2"/>
    <property type="match status" value="1"/>
</dbReference>
<gene>
    <name evidence="1" type="ordered locus">Pyrfu_0063</name>
</gene>
<protein>
    <submittedName>
        <fullName evidence="1">Uncharacterized protein</fullName>
    </submittedName>
</protein>
<evidence type="ECO:0000313" key="1">
    <source>
        <dbReference type="EMBL" id="AEM37935.1"/>
    </source>
</evidence>
<keyword evidence="2" id="KW-1185">Reference proteome</keyword>
<accession>G0EE19</accession>
<name>G0EE19_PYRF1</name>
<dbReference type="AlphaFoldDB" id="G0EE19"/>
<proteinExistence type="predicted"/>
<sequence length="332" mass="36899">MKLDLCVVSGLVRRWVASRLSEAASRYCLSASDLVGALADSLATTLSEVEEIVRYYGCDRNAWRAALTTLISAGSSLYEFLKPVIKGLKGEGLLVVSNMSWLDNFEGVVVRLLSLDPWLDSIDVEVGKGRVKAVYSFILGNENTIPDYDEVIDSVKGKVVGGAGIDTSSGEARLVYVREASDPDELVDIESVSALFSKILRDAGVEWLVAEVEHGYSPKEHYEIARKYFELGLRVESLPEKTVDYLRALEELVKMLVKKHGLEDLIREAQGGGWTAMLLDEAVERLNGLYPHLKPAWEKSLEASLELQESRITRDTITNLERYIKKLLETLG</sequence>
<dbReference type="RefSeq" id="WP_014025612.1">
    <property type="nucleotide sequence ID" value="NC_015931.1"/>
</dbReference>
<dbReference type="eggNOG" id="arCOG03721">
    <property type="taxonomic scope" value="Archaea"/>
</dbReference>
<organism evidence="1 2">
    <name type="scientific">Pyrolobus fumarii (strain DSM 11204 / 1A)</name>
    <dbReference type="NCBI Taxonomy" id="694429"/>
    <lineage>
        <taxon>Archaea</taxon>
        <taxon>Thermoproteota</taxon>
        <taxon>Thermoprotei</taxon>
        <taxon>Desulfurococcales</taxon>
        <taxon>Pyrodictiaceae</taxon>
        <taxon>Pyrolobus</taxon>
    </lineage>
</organism>